<dbReference type="Pfam" id="PF17766">
    <property type="entry name" value="fn3_6"/>
    <property type="match status" value="1"/>
</dbReference>
<dbReference type="PROSITE" id="PS51892">
    <property type="entry name" value="SUBTILASE"/>
    <property type="match status" value="1"/>
</dbReference>
<dbReference type="GO" id="GO:0048046">
    <property type="term" value="C:apoplast"/>
    <property type="evidence" value="ECO:0007669"/>
    <property type="project" value="UniProtKB-SubCell"/>
</dbReference>
<evidence type="ECO:0000256" key="7">
    <source>
        <dbReference type="ARBA" id="ARBA00022729"/>
    </source>
</evidence>
<evidence type="ECO:0000256" key="12">
    <source>
        <dbReference type="SAM" id="SignalP"/>
    </source>
</evidence>
<comment type="caution">
    <text evidence="17">The sequence shown here is derived from an EMBL/GenBank/DDBJ whole genome shotgun (WGS) entry which is preliminary data.</text>
</comment>
<evidence type="ECO:0000256" key="9">
    <source>
        <dbReference type="ARBA" id="ARBA00022825"/>
    </source>
</evidence>
<gene>
    <name evidence="17" type="ORF">TIFTF001_030164</name>
</gene>
<keyword evidence="4" id="KW-0052">Apoplast</keyword>
<dbReference type="Proteomes" id="UP001187192">
    <property type="component" value="Unassembled WGS sequence"/>
</dbReference>
<dbReference type="GO" id="GO:0009610">
    <property type="term" value="P:response to symbiotic fungus"/>
    <property type="evidence" value="ECO:0007669"/>
    <property type="project" value="UniProtKB-ARBA"/>
</dbReference>
<evidence type="ECO:0000256" key="6">
    <source>
        <dbReference type="ARBA" id="ARBA00022670"/>
    </source>
</evidence>
<dbReference type="Gene3D" id="3.40.50.200">
    <property type="entry name" value="Peptidase S8/S53 domain"/>
    <property type="match status" value="1"/>
</dbReference>
<dbReference type="AlphaFoldDB" id="A0AA88J4J0"/>
<evidence type="ECO:0000313" key="18">
    <source>
        <dbReference type="Proteomes" id="UP001187192"/>
    </source>
</evidence>
<dbReference type="InterPro" id="IPR036852">
    <property type="entry name" value="Peptidase_S8/S53_dom_sf"/>
</dbReference>
<feature type="active site" description="Charge relay system" evidence="10 11">
    <location>
        <position position="146"/>
    </location>
</feature>
<dbReference type="InterPro" id="IPR041469">
    <property type="entry name" value="Subtilisin-like_FN3"/>
</dbReference>
<dbReference type="PRINTS" id="PR00723">
    <property type="entry name" value="SUBTILISIN"/>
</dbReference>
<feature type="domain" description="PA" evidence="14">
    <location>
        <begin position="374"/>
        <end position="447"/>
    </location>
</feature>
<evidence type="ECO:0000256" key="5">
    <source>
        <dbReference type="ARBA" id="ARBA00022525"/>
    </source>
</evidence>
<comment type="similarity">
    <text evidence="3 11">Belongs to the peptidase S8 family.</text>
</comment>
<dbReference type="InterPro" id="IPR003137">
    <property type="entry name" value="PA_domain"/>
</dbReference>
<dbReference type="SUPFAM" id="SSF52743">
    <property type="entry name" value="Subtilisin-like"/>
    <property type="match status" value="1"/>
</dbReference>
<dbReference type="FunFam" id="3.50.30.30:FF:000005">
    <property type="entry name" value="subtilisin-like protease SBT1.5"/>
    <property type="match status" value="1"/>
</dbReference>
<comment type="subcellular location">
    <subcellularLocation>
        <location evidence="2">Secreted</location>
        <location evidence="2">Extracellular space</location>
        <location evidence="2">Apoplast</location>
    </subcellularLocation>
</comment>
<reference evidence="17" key="1">
    <citation type="submission" date="2023-07" db="EMBL/GenBank/DDBJ databases">
        <title>draft genome sequence of fig (Ficus carica).</title>
        <authorList>
            <person name="Takahashi T."/>
            <person name="Nishimura K."/>
        </authorList>
    </citation>
    <scope>NUCLEOTIDE SEQUENCE</scope>
</reference>
<evidence type="ECO:0000259" key="14">
    <source>
        <dbReference type="Pfam" id="PF02225"/>
    </source>
</evidence>
<dbReference type="GO" id="GO:0006508">
    <property type="term" value="P:proteolysis"/>
    <property type="evidence" value="ECO:0007669"/>
    <property type="project" value="UniProtKB-KW"/>
</dbReference>
<dbReference type="Gene3D" id="3.50.30.30">
    <property type="match status" value="1"/>
</dbReference>
<feature type="domain" description="Subtilisin-like protease fibronectin type-III" evidence="16">
    <location>
        <begin position="643"/>
        <end position="737"/>
    </location>
</feature>
<evidence type="ECO:0000259" key="13">
    <source>
        <dbReference type="Pfam" id="PF00082"/>
    </source>
</evidence>
<dbReference type="PROSITE" id="PS00138">
    <property type="entry name" value="SUBTILASE_SER"/>
    <property type="match status" value="1"/>
</dbReference>
<evidence type="ECO:0000256" key="4">
    <source>
        <dbReference type="ARBA" id="ARBA00022523"/>
    </source>
</evidence>
<feature type="signal peptide" evidence="12">
    <location>
        <begin position="1"/>
        <end position="30"/>
    </location>
</feature>
<feature type="active site" description="Charge relay system" evidence="10 11">
    <location>
        <position position="529"/>
    </location>
</feature>
<feature type="domain" description="Inhibitor I9" evidence="15">
    <location>
        <begin position="35"/>
        <end position="113"/>
    </location>
</feature>
<evidence type="ECO:0000259" key="15">
    <source>
        <dbReference type="Pfam" id="PF05922"/>
    </source>
</evidence>
<evidence type="ECO:0000256" key="2">
    <source>
        <dbReference type="ARBA" id="ARBA00004271"/>
    </source>
</evidence>
<dbReference type="Pfam" id="PF02225">
    <property type="entry name" value="PA"/>
    <property type="match status" value="1"/>
</dbReference>
<evidence type="ECO:0000256" key="10">
    <source>
        <dbReference type="PIRSR" id="PIRSR615500-1"/>
    </source>
</evidence>
<dbReference type="Gene3D" id="3.30.70.80">
    <property type="entry name" value="Peptidase S8 propeptide/proteinase inhibitor I9"/>
    <property type="match status" value="1"/>
</dbReference>
<evidence type="ECO:0000256" key="1">
    <source>
        <dbReference type="ARBA" id="ARBA00002076"/>
    </source>
</evidence>
<keyword evidence="9 11" id="KW-0720">Serine protease</keyword>
<dbReference type="Gene3D" id="2.60.40.2310">
    <property type="match status" value="1"/>
</dbReference>
<keyword evidence="18" id="KW-1185">Reference proteome</keyword>
<comment type="function">
    <text evidence="1">Required for arbuscular mycorrhiza (AM) development during AM symbiosis with AM fungi (e.g. Glomeromycota intraradices).</text>
</comment>
<proteinExistence type="inferred from homology"/>
<feature type="chain" id="PRO_5041730428" evidence="12">
    <location>
        <begin position="31"/>
        <end position="743"/>
    </location>
</feature>
<accession>A0AA88J4J0</accession>
<sequence>MGSSETMNLDRVFTLLILLFGFSLMHAASANTKHYIVYVGHHSHPNSEAVISANHELLASVVGSPDKAQAASVHHYSKSFQGFSAKLTPEQARKLAEHDAVVSVFESKMNRLHTTHSWDFLGVDSVYQYNQLPSISQSNVIVGVVDGGVWPESESFCDEGLGPVPKKFKGECVTGFEAENGPIESFGGPFFRSPRDSDGHGSHTASTIAGSVVHNVSLFGIARGTARGGAPGARLAIYKACWFNLCSDADILAALDDAIHDGVDVVSLSLGPDPPQLNYFEDAMSIGTFHAFDRGVFVSASAGNSFFPSTASNVAPWILTVAASTLDREFPTNVYLGNSRVIKGFSLNPLNMEGYFGLIAGSDAAATGVPRAKASFCKNNTLDSKLIKGKIVVCTLEAISDDRREKAVIVRQGGGVGMILVDPLINNVGFQFVIPGTLIGQEEAKELQMYIETSKNPTARIAPTQTILYTKPAPKVAAFSSAGPNIITPDIIKPDITGPGVNILAAWSPVSTAATGGRSVDFNIISGTSMSCPHASAIAAILKSYRPSWSPAAIKSAIMTTATVLDNTKRPIGRDPNGTQATPFDFGSGHVNPVAAVDPGLVYDFDSHDIINFLCSFGASPLQLKNLTGDLTYCKSPPTPSYNFNYPSIGVSSLNGSLSVYRTVTYYGTGPTVYVPYINLPTGVNIAVYPSKLEFAKTWEKKTFRVDFSPIKGSNGSFVFGALTWSNGIHRVRSPIALNVVKS</sequence>
<keyword evidence="6 11" id="KW-0645">Protease</keyword>
<feature type="active site" description="Charge relay system" evidence="10 11">
    <location>
        <position position="200"/>
    </location>
</feature>
<dbReference type="EMBL" id="BTGU01000106">
    <property type="protein sequence ID" value="GMN61086.1"/>
    <property type="molecule type" value="Genomic_DNA"/>
</dbReference>
<evidence type="ECO:0000313" key="17">
    <source>
        <dbReference type="EMBL" id="GMN61086.1"/>
    </source>
</evidence>
<protein>
    <submittedName>
        <fullName evidence="17">Uncharacterized protein</fullName>
    </submittedName>
</protein>
<dbReference type="InterPro" id="IPR010259">
    <property type="entry name" value="S8pro/Inhibitor_I9"/>
</dbReference>
<dbReference type="Pfam" id="PF00082">
    <property type="entry name" value="Peptidase_S8"/>
    <property type="match status" value="1"/>
</dbReference>
<organism evidence="17 18">
    <name type="scientific">Ficus carica</name>
    <name type="common">Common fig</name>
    <dbReference type="NCBI Taxonomy" id="3494"/>
    <lineage>
        <taxon>Eukaryota</taxon>
        <taxon>Viridiplantae</taxon>
        <taxon>Streptophyta</taxon>
        <taxon>Embryophyta</taxon>
        <taxon>Tracheophyta</taxon>
        <taxon>Spermatophyta</taxon>
        <taxon>Magnoliopsida</taxon>
        <taxon>eudicotyledons</taxon>
        <taxon>Gunneridae</taxon>
        <taxon>Pentapetalae</taxon>
        <taxon>rosids</taxon>
        <taxon>fabids</taxon>
        <taxon>Rosales</taxon>
        <taxon>Moraceae</taxon>
        <taxon>Ficeae</taxon>
        <taxon>Ficus</taxon>
    </lineage>
</organism>
<dbReference type="GO" id="GO:0004252">
    <property type="term" value="F:serine-type endopeptidase activity"/>
    <property type="evidence" value="ECO:0007669"/>
    <property type="project" value="UniProtKB-UniRule"/>
</dbReference>
<keyword evidence="7 12" id="KW-0732">Signal</keyword>
<dbReference type="InterPro" id="IPR034197">
    <property type="entry name" value="Peptidases_S8_3"/>
</dbReference>
<dbReference type="PANTHER" id="PTHR10795">
    <property type="entry name" value="PROPROTEIN CONVERTASE SUBTILISIN/KEXIN"/>
    <property type="match status" value="1"/>
</dbReference>
<dbReference type="InterPro" id="IPR023828">
    <property type="entry name" value="Peptidase_S8_Ser-AS"/>
</dbReference>
<dbReference type="InterPro" id="IPR037045">
    <property type="entry name" value="S8pro/Inhibitor_I9_sf"/>
</dbReference>
<name>A0AA88J4J0_FICCA</name>
<keyword evidence="5" id="KW-0964">Secreted</keyword>
<evidence type="ECO:0000256" key="11">
    <source>
        <dbReference type="PROSITE-ProRule" id="PRU01240"/>
    </source>
</evidence>
<dbReference type="FunFam" id="3.30.70.80:FF:000002">
    <property type="entry name" value="Subtilisin-like protease SBT5.3"/>
    <property type="match status" value="1"/>
</dbReference>
<dbReference type="CDD" id="cd04852">
    <property type="entry name" value="Peptidases_S8_3"/>
    <property type="match status" value="1"/>
</dbReference>
<evidence type="ECO:0000256" key="8">
    <source>
        <dbReference type="ARBA" id="ARBA00022801"/>
    </source>
</evidence>
<dbReference type="InterPro" id="IPR015500">
    <property type="entry name" value="Peptidase_S8_subtilisin-rel"/>
</dbReference>
<dbReference type="InterPro" id="IPR045051">
    <property type="entry name" value="SBT"/>
</dbReference>
<dbReference type="Pfam" id="PF05922">
    <property type="entry name" value="Inhibitor_I9"/>
    <property type="match status" value="1"/>
</dbReference>
<dbReference type="InterPro" id="IPR000209">
    <property type="entry name" value="Peptidase_S8/S53_dom"/>
</dbReference>
<dbReference type="CDD" id="cd02120">
    <property type="entry name" value="PA_subtilisin_like"/>
    <property type="match status" value="1"/>
</dbReference>
<feature type="domain" description="Peptidase S8/S53" evidence="13">
    <location>
        <begin position="138"/>
        <end position="588"/>
    </location>
</feature>
<keyword evidence="8 11" id="KW-0378">Hydrolase</keyword>
<evidence type="ECO:0000256" key="3">
    <source>
        <dbReference type="ARBA" id="ARBA00011073"/>
    </source>
</evidence>
<evidence type="ECO:0000259" key="16">
    <source>
        <dbReference type="Pfam" id="PF17766"/>
    </source>
</evidence>